<dbReference type="CDD" id="cd09895">
    <property type="entry name" value="NGN_SP_UpxY"/>
    <property type="match status" value="1"/>
</dbReference>
<dbReference type="GO" id="GO:0031564">
    <property type="term" value="P:transcription antitermination"/>
    <property type="evidence" value="ECO:0007669"/>
    <property type="project" value="UniProtKB-KW"/>
</dbReference>
<dbReference type="SUPFAM" id="SSF50104">
    <property type="entry name" value="Translation proteins SH3-like domain"/>
    <property type="match status" value="1"/>
</dbReference>
<dbReference type="InterPro" id="IPR008991">
    <property type="entry name" value="Translation_prot_SH3-like_sf"/>
</dbReference>
<name>A0A2S1QXK2_9FLAO</name>
<dbReference type="SUPFAM" id="SSF82679">
    <property type="entry name" value="N-utilization substance G protein NusG, N-terminal domain"/>
    <property type="match status" value="1"/>
</dbReference>
<keyword evidence="1" id="KW-0889">Transcription antitermination</keyword>
<evidence type="ECO:0000256" key="2">
    <source>
        <dbReference type="ARBA" id="ARBA00023015"/>
    </source>
</evidence>
<dbReference type="PANTHER" id="PTHR30265">
    <property type="entry name" value="RHO-INTERACTING TRANSCRIPTION TERMINATION FACTOR NUSG"/>
    <property type="match status" value="1"/>
</dbReference>
<dbReference type="Gene3D" id="3.30.70.940">
    <property type="entry name" value="NusG, N-terminal domain"/>
    <property type="match status" value="1"/>
</dbReference>
<dbReference type="Pfam" id="PF02357">
    <property type="entry name" value="NusG"/>
    <property type="match status" value="1"/>
</dbReference>
<dbReference type="RefSeq" id="WP_108777819.1">
    <property type="nucleotide sequence ID" value="NZ_CP029186.1"/>
</dbReference>
<dbReference type="InterPro" id="IPR005824">
    <property type="entry name" value="KOW"/>
</dbReference>
<keyword evidence="6" id="KW-1185">Reference proteome</keyword>
<dbReference type="OrthoDB" id="9796143at2"/>
<dbReference type="KEGG" id="falb:HYN59_08265"/>
<feature type="domain" description="KOW" evidence="4">
    <location>
        <begin position="108"/>
        <end position="135"/>
    </location>
</feature>
<dbReference type="InterPro" id="IPR006645">
    <property type="entry name" value="NGN-like_dom"/>
</dbReference>
<sequence length="158" mass="18353">MPWHVIYTKPKAEKKVSQELAAMGIEVYCPLISTVRQWSDRKKKVETPLFTSYVFVNIDEKRKNDVFNAKGVVRYLFWLGRPALVRDEEIEEIKKWLHADVTDVEVENIQKGDLFEIKEGPFKNHFGLVEEVNKNTIRLKVESIGVMLTIKYNTPVSG</sequence>
<dbReference type="InterPro" id="IPR036735">
    <property type="entry name" value="NGN_dom_sf"/>
</dbReference>
<dbReference type="Proteomes" id="UP000244929">
    <property type="component" value="Chromosome"/>
</dbReference>
<evidence type="ECO:0000256" key="3">
    <source>
        <dbReference type="ARBA" id="ARBA00023163"/>
    </source>
</evidence>
<dbReference type="PANTHER" id="PTHR30265:SF4">
    <property type="entry name" value="KOW MOTIF FAMILY PROTEIN, EXPRESSED"/>
    <property type="match status" value="1"/>
</dbReference>
<organism evidence="5 6">
    <name type="scientific">Flavobacterium album</name>
    <dbReference type="NCBI Taxonomy" id="2175091"/>
    <lineage>
        <taxon>Bacteria</taxon>
        <taxon>Pseudomonadati</taxon>
        <taxon>Bacteroidota</taxon>
        <taxon>Flavobacteriia</taxon>
        <taxon>Flavobacteriales</taxon>
        <taxon>Flavobacteriaceae</taxon>
        <taxon>Flavobacterium</taxon>
    </lineage>
</organism>
<keyword evidence="3" id="KW-0804">Transcription</keyword>
<reference evidence="5 6" key="1">
    <citation type="submission" date="2018-04" db="EMBL/GenBank/DDBJ databases">
        <title>Genome sequencing of Flavobacterium sp. HYN0059.</title>
        <authorList>
            <person name="Yi H."/>
            <person name="Baek C."/>
        </authorList>
    </citation>
    <scope>NUCLEOTIDE SEQUENCE [LARGE SCALE GENOMIC DNA]</scope>
    <source>
        <strain evidence="5 6">HYN0059</strain>
    </source>
</reference>
<protein>
    <submittedName>
        <fullName evidence="5">Antitermination protein NusG</fullName>
    </submittedName>
</protein>
<dbReference type="NCBIfam" id="NF033644">
    <property type="entry name" value="antiterm_UpxY"/>
    <property type="match status" value="1"/>
</dbReference>
<evidence type="ECO:0000313" key="6">
    <source>
        <dbReference type="Proteomes" id="UP000244929"/>
    </source>
</evidence>
<dbReference type="EMBL" id="CP029186">
    <property type="protein sequence ID" value="AWH85115.1"/>
    <property type="molecule type" value="Genomic_DNA"/>
</dbReference>
<evidence type="ECO:0000259" key="4">
    <source>
        <dbReference type="SMART" id="SM00739"/>
    </source>
</evidence>
<dbReference type="AlphaFoldDB" id="A0A2S1QXK2"/>
<evidence type="ECO:0000313" key="5">
    <source>
        <dbReference type="EMBL" id="AWH85115.1"/>
    </source>
</evidence>
<evidence type="ECO:0000256" key="1">
    <source>
        <dbReference type="ARBA" id="ARBA00022814"/>
    </source>
</evidence>
<accession>A0A2S1QXK2</accession>
<proteinExistence type="predicted"/>
<keyword evidence="2" id="KW-0805">Transcription regulation</keyword>
<dbReference type="SMART" id="SM00739">
    <property type="entry name" value="KOW"/>
    <property type="match status" value="1"/>
</dbReference>
<gene>
    <name evidence="5" type="ORF">HYN59_08265</name>
</gene>
<dbReference type="GO" id="GO:0006354">
    <property type="term" value="P:DNA-templated transcription elongation"/>
    <property type="evidence" value="ECO:0007669"/>
    <property type="project" value="InterPro"/>
</dbReference>
<dbReference type="InterPro" id="IPR043425">
    <property type="entry name" value="NusG-like"/>
</dbReference>